<feature type="region of interest" description="Disordered" evidence="3">
    <location>
        <begin position="1"/>
        <end position="20"/>
    </location>
</feature>
<dbReference type="GO" id="GO:0006740">
    <property type="term" value="P:NADPH regeneration"/>
    <property type="evidence" value="ECO:0007669"/>
    <property type="project" value="TreeGrafter"/>
</dbReference>
<evidence type="ECO:0000256" key="1">
    <source>
        <dbReference type="ARBA" id="ARBA00010928"/>
    </source>
</evidence>
<dbReference type="Gene3D" id="3.30.360.10">
    <property type="entry name" value="Dihydrodipicolinate Reductase, domain 2"/>
    <property type="match status" value="1"/>
</dbReference>
<keyword evidence="7" id="KW-1185">Reference proteome</keyword>
<dbReference type="GeneID" id="67015327"/>
<evidence type="ECO:0000313" key="7">
    <source>
        <dbReference type="Proteomes" id="UP000676310"/>
    </source>
</evidence>
<dbReference type="EMBL" id="CAJRGZ010000017">
    <property type="protein sequence ID" value="CAG5155594.1"/>
    <property type="molecule type" value="Genomic_DNA"/>
</dbReference>
<evidence type="ECO:0000313" key="6">
    <source>
        <dbReference type="EMBL" id="CAG5155594.1"/>
    </source>
</evidence>
<dbReference type="InterPro" id="IPR055170">
    <property type="entry name" value="GFO_IDH_MocA-like_dom"/>
</dbReference>
<dbReference type="Pfam" id="PF01408">
    <property type="entry name" value="GFO_IDH_MocA"/>
    <property type="match status" value="1"/>
</dbReference>
<dbReference type="Proteomes" id="UP000676310">
    <property type="component" value="Unassembled WGS sequence"/>
</dbReference>
<dbReference type="SUPFAM" id="SSF55347">
    <property type="entry name" value="Glyceraldehyde-3-phosphate dehydrogenase-like, C-terminal domain"/>
    <property type="match status" value="1"/>
</dbReference>
<evidence type="ECO:0000256" key="2">
    <source>
        <dbReference type="ARBA" id="ARBA00023002"/>
    </source>
</evidence>
<comment type="caution">
    <text evidence="6">The sequence shown here is derived from an EMBL/GenBank/DDBJ whole genome shotgun (WGS) entry which is preliminary data.</text>
</comment>
<dbReference type="FunFam" id="3.30.360.10:FF:000017">
    <property type="entry name" value="Oxidoreductase family NAD-binding Rossmann fold"/>
    <property type="match status" value="1"/>
</dbReference>
<organism evidence="6 7">
    <name type="scientific">Alternaria atra</name>
    <dbReference type="NCBI Taxonomy" id="119953"/>
    <lineage>
        <taxon>Eukaryota</taxon>
        <taxon>Fungi</taxon>
        <taxon>Dikarya</taxon>
        <taxon>Ascomycota</taxon>
        <taxon>Pezizomycotina</taxon>
        <taxon>Dothideomycetes</taxon>
        <taxon>Pleosporomycetidae</taxon>
        <taxon>Pleosporales</taxon>
        <taxon>Pleosporineae</taxon>
        <taxon>Pleosporaceae</taxon>
        <taxon>Alternaria</taxon>
        <taxon>Alternaria sect. Ulocladioides</taxon>
    </lineage>
</organism>
<dbReference type="GO" id="GO:0005737">
    <property type="term" value="C:cytoplasm"/>
    <property type="evidence" value="ECO:0007669"/>
    <property type="project" value="TreeGrafter"/>
</dbReference>
<proteinExistence type="inferred from homology"/>
<protein>
    <recommendedName>
        <fullName evidence="8">NAD(P)-binding protein</fullName>
    </recommendedName>
</protein>
<dbReference type="RefSeq" id="XP_043167281.1">
    <property type="nucleotide sequence ID" value="XM_043311346.1"/>
</dbReference>
<dbReference type="AlphaFoldDB" id="A0A8J2HZN8"/>
<keyword evidence="2" id="KW-0560">Oxidoreductase</keyword>
<evidence type="ECO:0008006" key="8">
    <source>
        <dbReference type="Google" id="ProtNLM"/>
    </source>
</evidence>
<feature type="domain" description="GFO/IDH/MocA-like oxidoreductase" evidence="5">
    <location>
        <begin position="196"/>
        <end position="322"/>
    </location>
</feature>
<accession>A0A8J2HZN8</accession>
<name>A0A8J2HZN8_9PLEO</name>
<gene>
    <name evidence="6" type="ORF">ALTATR162_LOCUS3738</name>
</gene>
<dbReference type="OrthoDB" id="446809at2759"/>
<reference evidence="6" key="1">
    <citation type="submission" date="2021-05" db="EMBL/GenBank/DDBJ databases">
        <authorList>
            <person name="Stam R."/>
        </authorList>
    </citation>
    <scope>NUCLEOTIDE SEQUENCE</scope>
    <source>
        <strain evidence="6">CS162</strain>
    </source>
</reference>
<sequence length="417" mass="46039">MDIRLHGRQGQNSETGRERRAAVATSSLSVYSQLLQTANSPITSFHPNKSFTMAPAIRRLRVAVSGLGRMGARHANHFLHRTPKAELVAAFTPAENEIAWAKENLEPWGVKIYTDYDEMLKHEGLEAVCVATVTTAHAEQTIKAIEAGKHVLCEKPLSTKLDVVHQVLDTAKRNPHVKVMCGFSRRFDASYVNAYNMTLNGDIGRPTILRSQTCDKYDPSGFFVAYAEFSGGIFVDCNIHDIDLALWYFSAESKGKNLPAVKSVMAVGVTALEPDLAKHGDVDNGVGVVEFHSGQIAYFYSSRMNAPGQHDMTEIIGTKGKLAVNSNPTTGLLESHISTGIHRDIPQNYYERFEQAFVEEARQFTDAVLEGKDVPIDLQSSMEAVKIGVALQDSLRNGKKIFFDKQGNRVDEARAKL</sequence>
<dbReference type="GO" id="GO:0016491">
    <property type="term" value="F:oxidoreductase activity"/>
    <property type="evidence" value="ECO:0007669"/>
    <property type="project" value="UniProtKB-KW"/>
</dbReference>
<dbReference type="PANTHER" id="PTHR42840:SF3">
    <property type="entry name" value="BINDING ROSSMANN FOLD OXIDOREDUCTASE, PUTATIVE (AFU_ORTHOLOGUE AFUA_2G10240)-RELATED"/>
    <property type="match status" value="1"/>
</dbReference>
<evidence type="ECO:0000256" key="3">
    <source>
        <dbReference type="SAM" id="MobiDB-lite"/>
    </source>
</evidence>
<dbReference type="PANTHER" id="PTHR42840">
    <property type="entry name" value="NAD(P)-BINDING ROSSMANN-FOLD SUPERFAMILY PROTEIN-RELATED"/>
    <property type="match status" value="1"/>
</dbReference>
<feature type="domain" description="Gfo/Idh/MocA-like oxidoreductase N-terminal" evidence="4">
    <location>
        <begin position="60"/>
        <end position="181"/>
    </location>
</feature>
<dbReference type="Pfam" id="PF22725">
    <property type="entry name" value="GFO_IDH_MocA_C3"/>
    <property type="match status" value="1"/>
</dbReference>
<dbReference type="Gene3D" id="3.40.50.720">
    <property type="entry name" value="NAD(P)-binding Rossmann-like Domain"/>
    <property type="match status" value="1"/>
</dbReference>
<dbReference type="InterPro" id="IPR036291">
    <property type="entry name" value="NAD(P)-bd_dom_sf"/>
</dbReference>
<comment type="similarity">
    <text evidence="1">Belongs to the Gfo/Idh/MocA family.</text>
</comment>
<evidence type="ECO:0000259" key="5">
    <source>
        <dbReference type="Pfam" id="PF22725"/>
    </source>
</evidence>
<evidence type="ECO:0000259" key="4">
    <source>
        <dbReference type="Pfam" id="PF01408"/>
    </source>
</evidence>
<dbReference type="GO" id="GO:0000166">
    <property type="term" value="F:nucleotide binding"/>
    <property type="evidence" value="ECO:0007669"/>
    <property type="project" value="InterPro"/>
</dbReference>
<dbReference type="SUPFAM" id="SSF51735">
    <property type="entry name" value="NAD(P)-binding Rossmann-fold domains"/>
    <property type="match status" value="1"/>
</dbReference>
<dbReference type="InterPro" id="IPR000683">
    <property type="entry name" value="Gfo/Idh/MocA-like_OxRdtase_N"/>
</dbReference>